<dbReference type="PANTHER" id="PTHR23402:SF1">
    <property type="entry name" value="PYROGLUTAMYL-PEPTIDASE I"/>
    <property type="match status" value="1"/>
</dbReference>
<evidence type="ECO:0000256" key="5">
    <source>
        <dbReference type="ARBA" id="ARBA00022807"/>
    </source>
</evidence>
<dbReference type="GO" id="GO:0005829">
    <property type="term" value="C:cytosol"/>
    <property type="evidence" value="ECO:0007669"/>
    <property type="project" value="InterPro"/>
</dbReference>
<dbReference type="RefSeq" id="WP_067899521.1">
    <property type="nucleotide sequence ID" value="NZ_VSFG01000011.1"/>
</dbReference>
<dbReference type="InterPro" id="IPR016125">
    <property type="entry name" value="Peptidase_C15-like"/>
</dbReference>
<keyword evidence="8" id="KW-1185">Reference proteome</keyword>
<dbReference type="CDD" id="cd00501">
    <property type="entry name" value="Peptidase_C15"/>
    <property type="match status" value="1"/>
</dbReference>
<protein>
    <recommendedName>
        <fullName evidence="6">Pyroglutamyl-peptidase I</fullName>
        <ecNumber evidence="6">3.4.19.3</ecNumber>
    </recommendedName>
</protein>
<dbReference type="InterPro" id="IPR036440">
    <property type="entry name" value="Peptidase_C15-like_sf"/>
</dbReference>
<evidence type="ECO:0000256" key="4">
    <source>
        <dbReference type="ARBA" id="ARBA00022801"/>
    </source>
</evidence>
<comment type="caution">
    <text evidence="7">The sequence shown here is derived from an EMBL/GenBank/DDBJ whole genome shotgun (WGS) entry which is preliminary data.</text>
</comment>
<feature type="active site" evidence="6">
    <location>
        <position position="143"/>
    </location>
</feature>
<accession>A0A5D0N9P2</accession>
<dbReference type="AlphaFoldDB" id="A0A5D0N9P2"/>
<dbReference type="Gene3D" id="3.40.630.20">
    <property type="entry name" value="Peptidase C15, pyroglutamyl peptidase I-like"/>
    <property type="match status" value="1"/>
</dbReference>
<dbReference type="PROSITE" id="PS01334">
    <property type="entry name" value="PYRASE_CYS"/>
    <property type="match status" value="1"/>
</dbReference>
<comment type="catalytic activity">
    <reaction evidence="6">
        <text>Release of an N-terminal pyroglutamyl group from a polypeptide, the second amino acid generally not being Pro.</text>
        <dbReference type="EC" id="3.4.19.3"/>
    </reaction>
</comment>
<evidence type="ECO:0000256" key="1">
    <source>
        <dbReference type="ARBA" id="ARBA00006641"/>
    </source>
</evidence>
<keyword evidence="3" id="KW-0645">Protease</keyword>
<dbReference type="GO" id="GO:0006508">
    <property type="term" value="P:proteolysis"/>
    <property type="evidence" value="ECO:0007669"/>
    <property type="project" value="UniProtKB-KW"/>
</dbReference>
<evidence type="ECO:0000256" key="3">
    <source>
        <dbReference type="ARBA" id="ARBA00022670"/>
    </source>
</evidence>
<dbReference type="InterPro" id="IPR033694">
    <property type="entry name" value="PGPEP1_Cys_AS"/>
</dbReference>
<dbReference type="PRINTS" id="PR00706">
    <property type="entry name" value="PYROGLUPTASE"/>
</dbReference>
<keyword evidence="4" id="KW-0378">Hydrolase</keyword>
<proteinExistence type="inferred from homology"/>
<evidence type="ECO:0000256" key="2">
    <source>
        <dbReference type="ARBA" id="ARBA00022490"/>
    </source>
</evidence>
<dbReference type="InterPro" id="IPR000816">
    <property type="entry name" value="Peptidase_C15"/>
</dbReference>
<reference evidence="7 8" key="1">
    <citation type="submission" date="2019-08" db="EMBL/GenBank/DDBJ databases">
        <title>Actinomadura sp. nov. CYP1-5 isolated from mountain soil.</title>
        <authorList>
            <person name="Songsumanus A."/>
            <person name="Kuncharoen N."/>
            <person name="Kudo T."/>
            <person name="Yuki M."/>
            <person name="Igarashi Y."/>
            <person name="Tanasupawat S."/>
        </authorList>
    </citation>
    <scope>NUCLEOTIDE SEQUENCE [LARGE SCALE GENOMIC DNA]</scope>
    <source>
        <strain evidence="7 8">JCM 14158</strain>
    </source>
</reference>
<dbReference type="PIRSF" id="PIRSF015592">
    <property type="entry name" value="Prld-crbxl_pptds"/>
    <property type="match status" value="1"/>
</dbReference>
<dbReference type="EMBL" id="VSFG01000011">
    <property type="protein sequence ID" value="TYB41072.1"/>
    <property type="molecule type" value="Genomic_DNA"/>
</dbReference>
<dbReference type="Proteomes" id="UP000323380">
    <property type="component" value="Unassembled WGS sequence"/>
</dbReference>
<keyword evidence="2" id="KW-0963">Cytoplasm</keyword>
<dbReference type="Pfam" id="PF01470">
    <property type="entry name" value="Peptidase_C15"/>
    <property type="match status" value="1"/>
</dbReference>
<gene>
    <name evidence="7" type="ORF">FXF69_36730</name>
</gene>
<name>A0A5D0N9P2_9ACTN</name>
<dbReference type="PANTHER" id="PTHR23402">
    <property type="entry name" value="PROTEASE FAMILY C15 PYROGLUTAMYL-PEPTIDASE I-RELATED"/>
    <property type="match status" value="1"/>
</dbReference>
<dbReference type="EC" id="3.4.19.3" evidence="6"/>
<dbReference type="STRING" id="1220554.GCA_001552135_06214"/>
<dbReference type="SUPFAM" id="SSF53182">
    <property type="entry name" value="Pyrrolidone carboxyl peptidase (pyroglutamate aminopeptidase)"/>
    <property type="match status" value="1"/>
</dbReference>
<evidence type="ECO:0000313" key="8">
    <source>
        <dbReference type="Proteomes" id="UP000323380"/>
    </source>
</evidence>
<evidence type="ECO:0000313" key="7">
    <source>
        <dbReference type="EMBL" id="TYB41072.1"/>
    </source>
</evidence>
<evidence type="ECO:0000256" key="6">
    <source>
        <dbReference type="PROSITE-ProRule" id="PRU10077"/>
    </source>
</evidence>
<dbReference type="GO" id="GO:0016920">
    <property type="term" value="F:pyroglutamyl-peptidase activity"/>
    <property type="evidence" value="ECO:0007669"/>
    <property type="project" value="UniProtKB-EC"/>
</dbReference>
<keyword evidence="5" id="KW-0788">Thiol protease</keyword>
<organism evidence="7 8">
    <name type="scientific">Actinomadura chibensis</name>
    <dbReference type="NCBI Taxonomy" id="392828"/>
    <lineage>
        <taxon>Bacteria</taxon>
        <taxon>Bacillati</taxon>
        <taxon>Actinomycetota</taxon>
        <taxon>Actinomycetes</taxon>
        <taxon>Streptosporangiales</taxon>
        <taxon>Thermomonosporaceae</taxon>
        <taxon>Actinomadura</taxon>
    </lineage>
</organism>
<comment type="similarity">
    <text evidence="1">Belongs to the peptidase C15 family.</text>
</comment>
<sequence>MSVVVVTGFGPYAEEADNPSGAIADRLDGRRAEGVTVRGLVLPVTTRGVESAIAAGVERFRPDALVLTGVAPGRAAPALERVAINVRDFPLPDNDGEEPVDEPVHADGPDGYLSTLPIKAILARWKAAGIPGYVSNTAGTFLCNQAFYVARHLTRNTSAPVGLVHIPATPARAVLSGRPPVPSMDLETLERAVLLAAVVAVRHAGDDLRLPAGAIS</sequence>